<dbReference type="AlphaFoldDB" id="A0AAX2IUJ6"/>
<gene>
    <name evidence="1" type="ORF">NCTC12272_01198</name>
</gene>
<organism evidence="1 2">
    <name type="scientific">Legionella pneumophila subsp. pascullei</name>
    <dbReference type="NCBI Taxonomy" id="91890"/>
    <lineage>
        <taxon>Bacteria</taxon>
        <taxon>Pseudomonadati</taxon>
        <taxon>Pseudomonadota</taxon>
        <taxon>Gammaproteobacteria</taxon>
        <taxon>Legionellales</taxon>
        <taxon>Legionellaceae</taxon>
        <taxon>Legionella</taxon>
    </lineage>
</organism>
<proteinExistence type="predicted"/>
<reference evidence="1 2" key="1">
    <citation type="submission" date="2018-06" db="EMBL/GenBank/DDBJ databases">
        <authorList>
            <consortium name="Pathogen Informatics"/>
            <person name="Doyle S."/>
        </authorList>
    </citation>
    <scope>NUCLEOTIDE SEQUENCE [LARGE SCALE GENOMIC DNA]</scope>
    <source>
        <strain evidence="1 2">NCTC12272</strain>
    </source>
</reference>
<evidence type="ECO:0000313" key="2">
    <source>
        <dbReference type="Proteomes" id="UP000249566"/>
    </source>
</evidence>
<accession>A0AAX2IUJ6</accession>
<protein>
    <submittedName>
        <fullName evidence="1">Uncharacterized protein</fullName>
    </submittedName>
</protein>
<sequence>MRMKMFSKKIPLTSQEAYQILCTTDYLKKISKIIFNFQQLFDVERSILRSHHKFNSRISNNKEFLQDLDARYNRLNQAVQNNGPYPCLYGDVCLLKEYLQVILGYYQEQLKEDQPVAENNLRRIRGSHKFSTLISDISKGDHPKLSKKDSAVLISYTINFCAETNMWNDIKTISEIVIQPFLLDHKDEEDFSYCNS</sequence>
<dbReference type="EMBL" id="LS483412">
    <property type="protein sequence ID" value="SQG90012.1"/>
    <property type="molecule type" value="Genomic_DNA"/>
</dbReference>
<dbReference type="Proteomes" id="UP000249566">
    <property type="component" value="Chromosome 1"/>
</dbReference>
<name>A0AAX2IUJ6_LEGPN</name>
<evidence type="ECO:0000313" key="1">
    <source>
        <dbReference type="EMBL" id="SQG90012.1"/>
    </source>
</evidence>